<dbReference type="AlphaFoldDB" id="A0A975C2T4"/>
<reference evidence="1" key="1">
    <citation type="submission" date="2020-09" db="EMBL/GenBank/DDBJ databases">
        <title>Brevundimonas sp. LVF2 isolated from a puddle in Goettingen, Germany.</title>
        <authorList>
            <person name="Friedrich I."/>
            <person name="Klassen A."/>
            <person name="Hannes N."/>
            <person name="Schneider D."/>
            <person name="Hertel R."/>
            <person name="Daniel R."/>
        </authorList>
    </citation>
    <scope>NUCLEOTIDE SEQUENCE</scope>
    <source>
        <strain evidence="1">LVF2</strain>
    </source>
</reference>
<keyword evidence="2" id="KW-1185">Reference proteome</keyword>
<dbReference type="Proteomes" id="UP000663918">
    <property type="component" value="Chromosome"/>
</dbReference>
<evidence type="ECO:0000313" key="1">
    <source>
        <dbReference type="EMBL" id="QTC92823.1"/>
    </source>
</evidence>
<gene>
    <name evidence="1" type="ORF">IFJ75_08250</name>
</gene>
<organism evidence="1 2">
    <name type="scientific">Brevundimonas goettingensis</name>
    <dbReference type="NCBI Taxonomy" id="2774190"/>
    <lineage>
        <taxon>Bacteria</taxon>
        <taxon>Pseudomonadati</taxon>
        <taxon>Pseudomonadota</taxon>
        <taxon>Alphaproteobacteria</taxon>
        <taxon>Caulobacterales</taxon>
        <taxon>Caulobacteraceae</taxon>
        <taxon>Brevundimonas</taxon>
    </lineage>
</organism>
<sequence>MTFRPTTLERAYQLAEGGECQTVSEIKLRLQAEGFANIQDQLFGLTTARALRDRCKAHCRPVAA</sequence>
<dbReference type="EMBL" id="CP062222">
    <property type="protein sequence ID" value="QTC92823.1"/>
    <property type="molecule type" value="Genomic_DNA"/>
</dbReference>
<name>A0A975C2T4_9CAUL</name>
<dbReference type="RefSeq" id="WP_207932102.1">
    <property type="nucleotide sequence ID" value="NZ_CP062222.1"/>
</dbReference>
<protein>
    <submittedName>
        <fullName evidence="1">Uncharacterized protein</fullName>
    </submittedName>
</protein>
<proteinExistence type="predicted"/>
<dbReference type="KEGG" id="bgoe:IFJ75_08250"/>
<accession>A0A975C2T4</accession>
<evidence type="ECO:0000313" key="2">
    <source>
        <dbReference type="Proteomes" id="UP000663918"/>
    </source>
</evidence>